<dbReference type="Pfam" id="PF00356">
    <property type="entry name" value="LacI"/>
    <property type="match status" value="1"/>
</dbReference>
<dbReference type="InterPro" id="IPR010982">
    <property type="entry name" value="Lambda_DNA-bd_dom_sf"/>
</dbReference>
<dbReference type="SMART" id="SM00354">
    <property type="entry name" value="HTH_LACI"/>
    <property type="match status" value="1"/>
</dbReference>
<dbReference type="EMBL" id="FOPK01000020">
    <property type="protein sequence ID" value="SFH32595.1"/>
    <property type="molecule type" value="Genomic_DNA"/>
</dbReference>
<evidence type="ECO:0000313" key="8">
    <source>
        <dbReference type="Proteomes" id="UP000185487"/>
    </source>
</evidence>
<sequence>MGDATDVIRDRAGRSGAMDEFQPPGRLVTLTDVAREAGVGESTVSRVLRNHGSYSKRAGARVAEAVARLGYVPNRLAGSLAGQGASARLVGVVIPSLANVVFPDLLRGLTSALDAEGIPCVIGVSEYDPDREEALAAALLSWRPAALLLTGLEHNPGTVALARAGGVRVVEMIDTDGDGIDTVVGFSNRAVGAASARHLVARGYRRIAYLGHDLRIDVRAGKRLAGFEEALAEAGLALQAQEIRSGPSSPASGRAGLEALLARHPDLDAVYFSNDDMALGGYFACLAAGLAVPGRIALFGFNGLDFAAAMPQPLSTVRTPRLEIGRRAAACLTDQSPKKIDLGFELIEGATA</sequence>
<dbReference type="Proteomes" id="UP000185487">
    <property type="component" value="Chromosome"/>
</dbReference>
<dbReference type="SUPFAM" id="SSF53822">
    <property type="entry name" value="Periplasmic binding protein-like I"/>
    <property type="match status" value="1"/>
</dbReference>
<keyword evidence="8" id="KW-1185">Reference proteome</keyword>
<dbReference type="CDD" id="cd01575">
    <property type="entry name" value="PBP1_GntR"/>
    <property type="match status" value="1"/>
</dbReference>
<evidence type="ECO:0000256" key="2">
    <source>
        <dbReference type="ARBA" id="ARBA00023125"/>
    </source>
</evidence>
<dbReference type="EMBL" id="CP015367">
    <property type="protein sequence ID" value="APT30016.1"/>
    <property type="molecule type" value="Genomic_DNA"/>
</dbReference>
<reference evidence="6 8" key="1">
    <citation type="submission" date="2016-04" db="EMBL/GenBank/DDBJ databases">
        <title>Complete genome sequencing and analysis of CBMB27, Methylobacterium phyllosphaerae isolated from leaf tissues of rice (Oryza sativa L.).</title>
        <authorList>
            <person name="Lee Y."/>
            <person name="Hwangbo K."/>
            <person name="Chung H."/>
            <person name="Yoo J."/>
            <person name="Kim K.Y."/>
            <person name="Sa T.M."/>
            <person name="Um Y."/>
            <person name="Madhaiyan M."/>
        </authorList>
    </citation>
    <scope>NUCLEOTIDE SEQUENCE [LARGE SCALE GENOMIC DNA]</scope>
    <source>
        <strain evidence="6 8">CBMB27</strain>
    </source>
</reference>
<accession>A0AAE8HUZ0</accession>
<evidence type="ECO:0000256" key="4">
    <source>
        <dbReference type="SAM" id="MobiDB-lite"/>
    </source>
</evidence>
<dbReference type="Gene3D" id="1.10.260.40">
    <property type="entry name" value="lambda repressor-like DNA-binding domains"/>
    <property type="match status" value="1"/>
</dbReference>
<keyword evidence="1" id="KW-0805">Transcription regulation</keyword>
<reference evidence="7 9" key="2">
    <citation type="submission" date="2016-10" db="EMBL/GenBank/DDBJ databases">
        <authorList>
            <person name="Varghese N."/>
            <person name="Submissions S."/>
        </authorList>
    </citation>
    <scope>NUCLEOTIDE SEQUENCE [LARGE SCALE GENOMIC DNA]</scope>
    <source>
        <strain evidence="7 9">CBMB27</strain>
    </source>
</reference>
<gene>
    <name evidence="6" type="ORF">MCBMB27_00725</name>
    <name evidence="7" type="ORF">SAMN05192567_12064</name>
</gene>
<keyword evidence="3" id="KW-0804">Transcription</keyword>
<evidence type="ECO:0000313" key="7">
    <source>
        <dbReference type="EMBL" id="SFH32595.1"/>
    </source>
</evidence>
<feature type="domain" description="HTH lacI-type" evidence="5">
    <location>
        <begin position="28"/>
        <end position="82"/>
    </location>
</feature>
<organism evidence="7 9">
    <name type="scientific">Methylobacterium phyllosphaerae</name>
    <dbReference type="NCBI Taxonomy" id="418223"/>
    <lineage>
        <taxon>Bacteria</taxon>
        <taxon>Pseudomonadati</taxon>
        <taxon>Pseudomonadota</taxon>
        <taxon>Alphaproteobacteria</taxon>
        <taxon>Hyphomicrobiales</taxon>
        <taxon>Methylobacteriaceae</taxon>
        <taxon>Methylobacterium</taxon>
    </lineage>
</organism>
<proteinExistence type="predicted"/>
<dbReference type="Proteomes" id="UP000199140">
    <property type="component" value="Unassembled WGS sequence"/>
</dbReference>
<dbReference type="Pfam" id="PF00532">
    <property type="entry name" value="Peripla_BP_1"/>
    <property type="match status" value="1"/>
</dbReference>
<dbReference type="PANTHER" id="PTHR30146">
    <property type="entry name" value="LACI-RELATED TRANSCRIPTIONAL REPRESSOR"/>
    <property type="match status" value="1"/>
</dbReference>
<evidence type="ECO:0000313" key="6">
    <source>
        <dbReference type="EMBL" id="APT30016.1"/>
    </source>
</evidence>
<dbReference type="InterPro" id="IPR028082">
    <property type="entry name" value="Peripla_BP_I"/>
</dbReference>
<name>A0AAE8HUZ0_9HYPH</name>
<evidence type="ECO:0000313" key="9">
    <source>
        <dbReference type="Proteomes" id="UP000199140"/>
    </source>
</evidence>
<dbReference type="SUPFAM" id="SSF47413">
    <property type="entry name" value="lambda repressor-like DNA-binding domains"/>
    <property type="match status" value="1"/>
</dbReference>
<dbReference type="InterPro" id="IPR000843">
    <property type="entry name" value="HTH_LacI"/>
</dbReference>
<protein>
    <submittedName>
        <fullName evidence="6">HTH-type transcriptional regulator AscG</fullName>
    </submittedName>
    <submittedName>
        <fullName evidence="7">Transcriptional regulator, LacI family</fullName>
    </submittedName>
</protein>
<evidence type="ECO:0000259" key="5">
    <source>
        <dbReference type="PROSITE" id="PS50932"/>
    </source>
</evidence>
<feature type="compositionally biased region" description="Basic and acidic residues" evidence="4">
    <location>
        <begin position="1"/>
        <end position="13"/>
    </location>
</feature>
<evidence type="ECO:0000256" key="3">
    <source>
        <dbReference type="ARBA" id="ARBA00023163"/>
    </source>
</evidence>
<dbReference type="PROSITE" id="PS00356">
    <property type="entry name" value="HTH_LACI_1"/>
    <property type="match status" value="1"/>
</dbReference>
<dbReference type="PANTHER" id="PTHR30146:SF33">
    <property type="entry name" value="TRANSCRIPTIONAL REGULATOR"/>
    <property type="match status" value="1"/>
</dbReference>
<dbReference type="AlphaFoldDB" id="A0AAE8HUZ0"/>
<dbReference type="CDD" id="cd01392">
    <property type="entry name" value="HTH_LacI"/>
    <property type="match status" value="1"/>
</dbReference>
<dbReference type="Gene3D" id="3.40.50.2300">
    <property type="match status" value="2"/>
</dbReference>
<evidence type="ECO:0000256" key="1">
    <source>
        <dbReference type="ARBA" id="ARBA00023015"/>
    </source>
</evidence>
<dbReference type="GO" id="GO:0003700">
    <property type="term" value="F:DNA-binding transcription factor activity"/>
    <property type="evidence" value="ECO:0007669"/>
    <property type="project" value="TreeGrafter"/>
</dbReference>
<feature type="region of interest" description="Disordered" evidence="4">
    <location>
        <begin position="1"/>
        <end position="22"/>
    </location>
</feature>
<dbReference type="PROSITE" id="PS50932">
    <property type="entry name" value="HTH_LACI_2"/>
    <property type="match status" value="1"/>
</dbReference>
<dbReference type="KEGG" id="mphy:MCBMB27_00725"/>
<dbReference type="GO" id="GO:0000976">
    <property type="term" value="F:transcription cis-regulatory region binding"/>
    <property type="evidence" value="ECO:0007669"/>
    <property type="project" value="TreeGrafter"/>
</dbReference>
<keyword evidence="2" id="KW-0238">DNA-binding</keyword>
<dbReference type="InterPro" id="IPR001761">
    <property type="entry name" value="Peripla_BP/Lac1_sug-bd_dom"/>
</dbReference>